<keyword evidence="1 5" id="KW-0963">Cytoplasm</keyword>
<evidence type="ECO:0000313" key="8">
    <source>
        <dbReference type="EMBL" id="TCP17439.1"/>
    </source>
</evidence>
<comment type="catalytic activity">
    <reaction evidence="5">
        <text>XMP + diphosphate = xanthine + 5-phospho-alpha-D-ribose 1-diphosphate</text>
        <dbReference type="Rhea" id="RHEA:10800"/>
        <dbReference type="ChEBI" id="CHEBI:17712"/>
        <dbReference type="ChEBI" id="CHEBI:33019"/>
        <dbReference type="ChEBI" id="CHEBI:57464"/>
        <dbReference type="ChEBI" id="CHEBI:58017"/>
        <dbReference type="EC" id="2.4.2.22"/>
    </reaction>
</comment>
<keyword evidence="4 5" id="KW-0660">Purine salvage</keyword>
<comment type="function">
    <text evidence="5">Converts the preformed base xanthine, a product of nucleic acid breakdown, to xanthosine 5'-monophosphate (XMP), so it can be reused for RNA or DNA synthesis.</text>
</comment>
<comment type="pathway">
    <text evidence="5">Purine metabolism; XMP biosynthesis via salvage pathway; XMP from xanthine: step 1/1.</text>
</comment>
<feature type="binding site" evidence="5">
    <location>
        <position position="156"/>
    </location>
    <ligand>
        <name>xanthine</name>
        <dbReference type="ChEBI" id="CHEBI:17712"/>
    </ligand>
</feature>
<dbReference type="GO" id="GO:0005737">
    <property type="term" value="C:cytoplasm"/>
    <property type="evidence" value="ECO:0007669"/>
    <property type="project" value="UniProtKB-SubCell"/>
</dbReference>
<evidence type="ECO:0000256" key="5">
    <source>
        <dbReference type="HAMAP-Rule" id="MF_01184"/>
    </source>
</evidence>
<feature type="domain" description="Phosphoribosyltransferase" evidence="7">
    <location>
        <begin position="33"/>
        <end position="160"/>
    </location>
</feature>
<name>A0A4R2N8Y9_9BACL</name>
<evidence type="ECO:0000256" key="2">
    <source>
        <dbReference type="ARBA" id="ARBA00022676"/>
    </source>
</evidence>
<dbReference type="InterPro" id="IPR010079">
    <property type="entry name" value="Xanthine_PRibTrfase"/>
</dbReference>
<dbReference type="HAMAP" id="MF_01184">
    <property type="entry name" value="XPRTase"/>
    <property type="match status" value="1"/>
</dbReference>
<feature type="binding site" evidence="5">
    <location>
        <begin position="128"/>
        <end position="132"/>
    </location>
    <ligand>
        <name>5-phospho-alpha-D-ribose 1-diphosphate</name>
        <dbReference type="ChEBI" id="CHEBI:58017"/>
    </ligand>
</feature>
<feature type="binding site" evidence="5">
    <location>
        <position position="27"/>
    </location>
    <ligand>
        <name>xanthine</name>
        <dbReference type="ChEBI" id="CHEBI:17712"/>
    </ligand>
</feature>
<dbReference type="GO" id="GO:0006166">
    <property type="term" value="P:purine ribonucleoside salvage"/>
    <property type="evidence" value="ECO:0007669"/>
    <property type="project" value="UniProtKB-KW"/>
</dbReference>
<evidence type="ECO:0000256" key="1">
    <source>
        <dbReference type="ARBA" id="ARBA00022490"/>
    </source>
</evidence>
<dbReference type="NCBIfam" id="TIGR01744">
    <property type="entry name" value="XPRTase"/>
    <property type="match status" value="1"/>
</dbReference>
<dbReference type="Proteomes" id="UP000295416">
    <property type="component" value="Unassembled WGS sequence"/>
</dbReference>
<dbReference type="InterPro" id="IPR029057">
    <property type="entry name" value="PRTase-like"/>
</dbReference>
<dbReference type="GO" id="GO:0032265">
    <property type="term" value="P:XMP salvage"/>
    <property type="evidence" value="ECO:0007669"/>
    <property type="project" value="UniProtKB-UniRule"/>
</dbReference>
<dbReference type="Pfam" id="PF00156">
    <property type="entry name" value="Pribosyltran"/>
    <property type="match status" value="1"/>
</dbReference>
<reference evidence="8 9" key="1">
    <citation type="submission" date="2019-03" db="EMBL/GenBank/DDBJ databases">
        <title>Genomic Encyclopedia of Type Strains, Phase IV (KMG-IV): sequencing the most valuable type-strain genomes for metagenomic binning, comparative biology and taxonomic classification.</title>
        <authorList>
            <person name="Goeker M."/>
        </authorList>
    </citation>
    <scope>NUCLEOTIDE SEQUENCE [LARGE SCALE GENOMIC DNA]</scope>
    <source>
        <strain evidence="8 9">DSM 19377</strain>
    </source>
</reference>
<dbReference type="PANTHER" id="PTHR43864:SF1">
    <property type="entry name" value="XANTHINE PHOSPHORIBOSYLTRANSFERASE"/>
    <property type="match status" value="1"/>
</dbReference>
<evidence type="ECO:0000256" key="4">
    <source>
        <dbReference type="ARBA" id="ARBA00022726"/>
    </source>
</evidence>
<evidence type="ECO:0000256" key="3">
    <source>
        <dbReference type="ARBA" id="ARBA00022679"/>
    </source>
</evidence>
<dbReference type="RefSeq" id="WP_132748705.1">
    <property type="nucleotide sequence ID" value="NZ_SLXK01000078.1"/>
</dbReference>
<dbReference type="GO" id="GO:0046110">
    <property type="term" value="P:xanthine metabolic process"/>
    <property type="evidence" value="ECO:0007669"/>
    <property type="project" value="UniProtKB-UniRule"/>
</dbReference>
<comment type="caution">
    <text evidence="8">The sequence shown here is derived from an EMBL/GenBank/DDBJ whole genome shotgun (WGS) entry which is preliminary data.</text>
</comment>
<proteinExistence type="inferred from homology"/>
<evidence type="ECO:0000256" key="6">
    <source>
        <dbReference type="NCBIfam" id="TIGR01744"/>
    </source>
</evidence>
<evidence type="ECO:0000259" key="7">
    <source>
        <dbReference type="Pfam" id="PF00156"/>
    </source>
</evidence>
<keyword evidence="9" id="KW-1185">Reference proteome</keyword>
<dbReference type="GO" id="GO:0000310">
    <property type="term" value="F:xanthine phosphoribosyltransferase activity"/>
    <property type="evidence" value="ECO:0007669"/>
    <property type="project" value="UniProtKB-UniRule"/>
</dbReference>
<keyword evidence="3 5" id="KW-0808">Transferase</keyword>
<dbReference type="CDD" id="cd06223">
    <property type="entry name" value="PRTases_typeI"/>
    <property type="match status" value="1"/>
</dbReference>
<dbReference type="SUPFAM" id="SSF53271">
    <property type="entry name" value="PRTase-like"/>
    <property type="match status" value="1"/>
</dbReference>
<dbReference type="OrthoDB" id="9790678at2"/>
<keyword evidence="2 5" id="KW-0328">Glycosyltransferase</keyword>
<dbReference type="AlphaFoldDB" id="A0A4R2N8Y9"/>
<dbReference type="PANTHER" id="PTHR43864">
    <property type="entry name" value="HYPOXANTHINE/GUANINE PHOSPHORIBOSYLTRANSFERASE"/>
    <property type="match status" value="1"/>
</dbReference>
<comment type="subcellular location">
    <subcellularLocation>
        <location evidence="5">Cytoplasm</location>
    </subcellularLocation>
</comment>
<feature type="binding site" evidence="5">
    <location>
        <position position="20"/>
    </location>
    <ligand>
        <name>xanthine</name>
        <dbReference type="ChEBI" id="CHEBI:17712"/>
    </ligand>
</feature>
<dbReference type="NCBIfam" id="NF006671">
    <property type="entry name" value="PRK09219.1"/>
    <property type="match status" value="1"/>
</dbReference>
<dbReference type="UniPathway" id="UPA00602">
    <property type="reaction ID" value="UER00658"/>
</dbReference>
<dbReference type="EMBL" id="SLXK01000078">
    <property type="protein sequence ID" value="TCP17439.1"/>
    <property type="molecule type" value="Genomic_DNA"/>
</dbReference>
<dbReference type="Gene3D" id="3.40.50.2020">
    <property type="match status" value="1"/>
</dbReference>
<sequence length="207" mass="22951">MELLQQCIQEKGKVIDGHILKVDRFLNHQVDPMIMKAVGEAFADEFKDKGITKIVTIESSGIAPAVMTGLILNVPVIFARKKQSLTLQDDLLTAEVYSYTKKEANHIYLSGAFLSDKDRVLIIDDFLAKGEAALGLIRLVEQSQADVAGIGIVIEKSFQEGREKLNKLGYHICSLARIASLHENRIEFVNEDKGSVKSSMKNLHGLQ</sequence>
<protein>
    <recommendedName>
        <fullName evidence="5 6">Xanthine phosphoribosyltransferase</fullName>
        <shortName evidence="5">XPRTase</shortName>
        <ecNumber evidence="5 6">2.4.2.22</ecNumber>
    </recommendedName>
</protein>
<comment type="subunit">
    <text evidence="5">Homodimer.</text>
</comment>
<gene>
    <name evidence="5" type="primary">xpt</name>
    <name evidence="8" type="ORF">EV207_1781</name>
</gene>
<evidence type="ECO:0000313" key="9">
    <source>
        <dbReference type="Proteomes" id="UP000295416"/>
    </source>
</evidence>
<dbReference type="InterPro" id="IPR050118">
    <property type="entry name" value="Pur/Pyrimidine_PRTase"/>
</dbReference>
<dbReference type="EC" id="2.4.2.22" evidence="5 6"/>
<accession>A0A4R2N8Y9</accession>
<organism evidence="8 9">
    <name type="scientific">Scopulibacillus darangshiensis</name>
    <dbReference type="NCBI Taxonomy" id="442528"/>
    <lineage>
        <taxon>Bacteria</taxon>
        <taxon>Bacillati</taxon>
        <taxon>Bacillota</taxon>
        <taxon>Bacilli</taxon>
        <taxon>Bacillales</taxon>
        <taxon>Sporolactobacillaceae</taxon>
        <taxon>Scopulibacillus</taxon>
    </lineage>
</organism>
<comment type="similarity">
    <text evidence="5">Belongs to the purine/pyrimidine phosphoribosyltransferase family. Xpt subfamily.</text>
</comment>
<dbReference type="InterPro" id="IPR000836">
    <property type="entry name" value="PRTase_dom"/>
</dbReference>